<keyword evidence="2" id="KW-1185">Reference proteome</keyword>
<reference evidence="1 2" key="1">
    <citation type="submission" date="2017-07" db="EMBL/GenBank/DDBJ databases">
        <authorList>
            <person name="Talla V."/>
            <person name="Backstrom N."/>
        </authorList>
    </citation>
    <scope>NUCLEOTIDE SEQUENCE [LARGE SCALE GENOMIC DNA]</scope>
</reference>
<gene>
    <name evidence="1" type="ORF">LSINAPIS_LOCUS10515</name>
</gene>
<proteinExistence type="predicted"/>
<name>A0A5E4QRF8_9NEOP</name>
<accession>A0A5E4QRF8</accession>
<dbReference type="Proteomes" id="UP000324832">
    <property type="component" value="Unassembled WGS sequence"/>
</dbReference>
<protein>
    <submittedName>
        <fullName evidence="1">Uncharacterized protein</fullName>
    </submittedName>
</protein>
<organism evidence="1 2">
    <name type="scientific">Leptidea sinapis</name>
    <dbReference type="NCBI Taxonomy" id="189913"/>
    <lineage>
        <taxon>Eukaryota</taxon>
        <taxon>Metazoa</taxon>
        <taxon>Ecdysozoa</taxon>
        <taxon>Arthropoda</taxon>
        <taxon>Hexapoda</taxon>
        <taxon>Insecta</taxon>
        <taxon>Pterygota</taxon>
        <taxon>Neoptera</taxon>
        <taxon>Endopterygota</taxon>
        <taxon>Lepidoptera</taxon>
        <taxon>Glossata</taxon>
        <taxon>Ditrysia</taxon>
        <taxon>Papilionoidea</taxon>
        <taxon>Pieridae</taxon>
        <taxon>Dismorphiinae</taxon>
        <taxon>Leptidea</taxon>
    </lineage>
</organism>
<dbReference type="AlphaFoldDB" id="A0A5E4QRF8"/>
<sequence length="19" mass="2101">QVEQLFGTLPVINAVEDTQ</sequence>
<feature type="non-terminal residue" evidence="1">
    <location>
        <position position="1"/>
    </location>
</feature>
<dbReference type="EMBL" id="FZQP02004278">
    <property type="protein sequence ID" value="VVC99688.1"/>
    <property type="molecule type" value="Genomic_DNA"/>
</dbReference>
<evidence type="ECO:0000313" key="1">
    <source>
        <dbReference type="EMBL" id="VVC99688.1"/>
    </source>
</evidence>
<evidence type="ECO:0000313" key="2">
    <source>
        <dbReference type="Proteomes" id="UP000324832"/>
    </source>
</evidence>